<dbReference type="Proteomes" id="UP000663882">
    <property type="component" value="Unassembled WGS sequence"/>
</dbReference>
<feature type="transmembrane region" description="Helical" evidence="8">
    <location>
        <begin position="112"/>
        <end position="133"/>
    </location>
</feature>
<evidence type="ECO:0000256" key="6">
    <source>
        <dbReference type="ARBA" id="ARBA00022989"/>
    </source>
</evidence>
<protein>
    <recommendedName>
        <fullName evidence="9">Wax synthase domain-containing protein</fullName>
    </recommendedName>
</protein>
<comment type="subcellular location">
    <subcellularLocation>
        <location evidence="1">Membrane</location>
        <topology evidence="1">Multi-pass membrane protein</topology>
    </subcellularLocation>
</comment>
<proteinExistence type="inferred from homology"/>
<evidence type="ECO:0000259" key="9">
    <source>
        <dbReference type="Pfam" id="PF13813"/>
    </source>
</evidence>
<evidence type="ECO:0000313" key="14">
    <source>
        <dbReference type="Proteomes" id="UP000663823"/>
    </source>
</evidence>
<feature type="domain" description="Wax synthase" evidence="9">
    <location>
        <begin position="182"/>
        <end position="257"/>
    </location>
</feature>
<dbReference type="Proteomes" id="UP000663823">
    <property type="component" value="Unassembled WGS sequence"/>
</dbReference>
<dbReference type="InterPro" id="IPR032805">
    <property type="entry name" value="Wax_synthase_dom"/>
</dbReference>
<evidence type="ECO:0000256" key="5">
    <source>
        <dbReference type="ARBA" id="ARBA00022692"/>
    </source>
</evidence>
<dbReference type="EMBL" id="CAJNOU010005572">
    <property type="protein sequence ID" value="CAF1482366.1"/>
    <property type="molecule type" value="Genomic_DNA"/>
</dbReference>
<dbReference type="GO" id="GO:0006629">
    <property type="term" value="P:lipid metabolic process"/>
    <property type="evidence" value="ECO:0007669"/>
    <property type="project" value="InterPro"/>
</dbReference>
<evidence type="ECO:0000313" key="10">
    <source>
        <dbReference type="EMBL" id="CAF0999545.1"/>
    </source>
</evidence>
<reference evidence="12" key="1">
    <citation type="submission" date="2021-02" db="EMBL/GenBank/DDBJ databases">
        <authorList>
            <person name="Nowell W R."/>
        </authorList>
    </citation>
    <scope>NUCLEOTIDE SEQUENCE</scope>
</reference>
<feature type="transmembrane region" description="Helical" evidence="8">
    <location>
        <begin position="145"/>
        <end position="168"/>
    </location>
</feature>
<evidence type="ECO:0000256" key="2">
    <source>
        <dbReference type="ARBA" id="ARBA00005179"/>
    </source>
</evidence>
<dbReference type="Proteomes" id="UP000663889">
    <property type="component" value="Unassembled WGS sequence"/>
</dbReference>
<evidence type="ECO:0000313" key="13">
    <source>
        <dbReference type="EMBL" id="CAF4055544.1"/>
    </source>
</evidence>
<evidence type="ECO:0000256" key="3">
    <source>
        <dbReference type="ARBA" id="ARBA00007282"/>
    </source>
</evidence>
<keyword evidence="4" id="KW-0808">Transferase</keyword>
<evidence type="ECO:0000256" key="4">
    <source>
        <dbReference type="ARBA" id="ARBA00022679"/>
    </source>
</evidence>
<feature type="transmembrane region" description="Helical" evidence="8">
    <location>
        <begin position="6"/>
        <end position="22"/>
    </location>
</feature>
<dbReference type="AlphaFoldDB" id="A0A819NKW2"/>
<name>A0A819NKW2_9BILA</name>
<feature type="transmembrane region" description="Helical" evidence="8">
    <location>
        <begin position="221"/>
        <end position="241"/>
    </location>
</feature>
<feature type="transmembrane region" description="Helical" evidence="8">
    <location>
        <begin position="276"/>
        <end position="297"/>
    </location>
</feature>
<dbReference type="PANTHER" id="PTHR31595">
    <property type="entry name" value="LONG-CHAIN-ALCOHOL O-FATTY-ACYLTRANSFERASE 3-RELATED"/>
    <property type="match status" value="1"/>
</dbReference>
<dbReference type="InterPro" id="IPR044851">
    <property type="entry name" value="Wax_synthase"/>
</dbReference>
<evidence type="ECO:0000256" key="7">
    <source>
        <dbReference type="ARBA" id="ARBA00023136"/>
    </source>
</evidence>
<dbReference type="EMBL" id="CAJOAX010007078">
    <property type="protein sequence ID" value="CAF3999851.1"/>
    <property type="molecule type" value="Genomic_DNA"/>
</dbReference>
<keyword evidence="5 8" id="KW-0812">Transmembrane</keyword>
<feature type="transmembrane region" description="Helical" evidence="8">
    <location>
        <begin position="248"/>
        <end position="270"/>
    </location>
</feature>
<dbReference type="OrthoDB" id="1077582at2759"/>
<keyword evidence="6 8" id="KW-1133">Transmembrane helix</keyword>
<sequence length="328" mass="38499">MALSLFILTSWFVCILTCYYVVRPISIKLVRFILTSFLCILLSYITCQNLPRYNTLAIFTVVICWLMSIRLIALTSFSTKTLLTFQSFLLKILWICFPILPKKTAQNQWPIIHSIILIIIKLLINHWIYRWLIKCELGVSYQRIFMFYLSLTTISYVLDIEMIFVRILTRNKYTLESFTNFPIFSLSLREFWGRRYNRIVHTALKESVFEPIRLEFSSPTIGALTSFIISGLFHVHTWLVAFDDKSSLLPTFMFFFLHGIACSIKTYMKIQLPEHVGWIITYTFLLITSPLVVRPFIEKGSPFLILNPTPFINVGWIPKLPLPNFFPR</sequence>
<keyword evidence="7 8" id="KW-0472">Membrane</keyword>
<evidence type="ECO:0000313" key="12">
    <source>
        <dbReference type="EMBL" id="CAF3999851.1"/>
    </source>
</evidence>
<evidence type="ECO:0000256" key="1">
    <source>
        <dbReference type="ARBA" id="ARBA00004141"/>
    </source>
</evidence>
<accession>A0A819NKW2</accession>
<comment type="similarity">
    <text evidence="3">Belongs to the wax synthase family.</text>
</comment>
<dbReference type="Proteomes" id="UP000663874">
    <property type="component" value="Unassembled WGS sequence"/>
</dbReference>
<feature type="transmembrane region" description="Helical" evidence="8">
    <location>
        <begin position="29"/>
        <end position="47"/>
    </location>
</feature>
<comment type="pathway">
    <text evidence="2">Secondary metabolite biosynthesis.</text>
</comment>
<dbReference type="PANTHER" id="PTHR31595:SF57">
    <property type="entry name" value="OS04G0481900 PROTEIN"/>
    <property type="match status" value="1"/>
</dbReference>
<evidence type="ECO:0000256" key="8">
    <source>
        <dbReference type="SAM" id="Phobius"/>
    </source>
</evidence>
<dbReference type="EMBL" id="CAJNOO010000642">
    <property type="protein sequence ID" value="CAF0999545.1"/>
    <property type="molecule type" value="Genomic_DNA"/>
</dbReference>
<evidence type="ECO:0000313" key="11">
    <source>
        <dbReference type="EMBL" id="CAF1482366.1"/>
    </source>
</evidence>
<comment type="caution">
    <text evidence="12">The sequence shown here is derived from an EMBL/GenBank/DDBJ whole genome shotgun (WGS) entry which is preliminary data.</text>
</comment>
<dbReference type="Pfam" id="PF13813">
    <property type="entry name" value="MBOAT_2"/>
    <property type="match status" value="1"/>
</dbReference>
<feature type="transmembrane region" description="Helical" evidence="8">
    <location>
        <begin position="53"/>
        <end position="74"/>
    </location>
</feature>
<dbReference type="GO" id="GO:0008374">
    <property type="term" value="F:O-acyltransferase activity"/>
    <property type="evidence" value="ECO:0007669"/>
    <property type="project" value="InterPro"/>
</dbReference>
<gene>
    <name evidence="13" type="ORF">FNK824_LOCUS28951</name>
    <name evidence="12" type="ORF">OTI717_LOCUS28948</name>
    <name evidence="10" type="ORF">RFH988_LOCUS14097</name>
    <name evidence="11" type="ORF">SEV965_LOCUS35165</name>
</gene>
<dbReference type="EMBL" id="CAJOBE010008176">
    <property type="protein sequence ID" value="CAF4055544.1"/>
    <property type="molecule type" value="Genomic_DNA"/>
</dbReference>
<organism evidence="12 14">
    <name type="scientific">Rotaria sordida</name>
    <dbReference type="NCBI Taxonomy" id="392033"/>
    <lineage>
        <taxon>Eukaryota</taxon>
        <taxon>Metazoa</taxon>
        <taxon>Spiralia</taxon>
        <taxon>Gnathifera</taxon>
        <taxon>Rotifera</taxon>
        <taxon>Eurotatoria</taxon>
        <taxon>Bdelloidea</taxon>
        <taxon>Philodinida</taxon>
        <taxon>Philodinidae</taxon>
        <taxon>Rotaria</taxon>
    </lineage>
</organism>
<dbReference type="GO" id="GO:0016020">
    <property type="term" value="C:membrane"/>
    <property type="evidence" value="ECO:0007669"/>
    <property type="project" value="UniProtKB-SubCell"/>
</dbReference>